<protein>
    <submittedName>
        <fullName evidence="1">Uncharacterized conserved protein, DUF433 family</fullName>
    </submittedName>
</protein>
<accession>A0A1G9ZK34</accession>
<sequence length="66" mass="6975">MALSEISMDPDVLQGVPVVTGTTISVSSIVALVCQGLSEQEIIQRHPELTPADIVACVEFQHAGSR</sequence>
<proteinExistence type="predicted"/>
<organism evidence="1 2">
    <name type="scientific">Allokutzneria albata</name>
    <name type="common">Kibdelosporangium albatum</name>
    <dbReference type="NCBI Taxonomy" id="211114"/>
    <lineage>
        <taxon>Bacteria</taxon>
        <taxon>Bacillati</taxon>
        <taxon>Actinomycetota</taxon>
        <taxon>Actinomycetes</taxon>
        <taxon>Pseudonocardiales</taxon>
        <taxon>Pseudonocardiaceae</taxon>
        <taxon>Allokutzneria</taxon>
    </lineage>
</organism>
<dbReference type="Gene3D" id="1.10.10.10">
    <property type="entry name" value="Winged helix-like DNA-binding domain superfamily/Winged helix DNA-binding domain"/>
    <property type="match status" value="1"/>
</dbReference>
<dbReference type="Proteomes" id="UP000183376">
    <property type="component" value="Chromosome I"/>
</dbReference>
<dbReference type="STRING" id="211114.SAMN04489726_5539"/>
<dbReference type="SUPFAM" id="SSF46689">
    <property type="entry name" value="Homeodomain-like"/>
    <property type="match status" value="1"/>
</dbReference>
<dbReference type="InterPro" id="IPR007367">
    <property type="entry name" value="DUF433"/>
</dbReference>
<dbReference type="Pfam" id="PF04255">
    <property type="entry name" value="DUF433"/>
    <property type="match status" value="1"/>
</dbReference>
<dbReference type="PANTHER" id="PTHR34849:SF3">
    <property type="entry name" value="SSR2962 PROTEIN"/>
    <property type="match status" value="1"/>
</dbReference>
<dbReference type="InterPro" id="IPR009057">
    <property type="entry name" value="Homeodomain-like_sf"/>
</dbReference>
<name>A0A1G9ZK34_ALLAB</name>
<dbReference type="PANTHER" id="PTHR34849">
    <property type="entry name" value="SSL5025 PROTEIN"/>
    <property type="match status" value="1"/>
</dbReference>
<dbReference type="InterPro" id="IPR036388">
    <property type="entry name" value="WH-like_DNA-bd_sf"/>
</dbReference>
<keyword evidence="2" id="KW-1185">Reference proteome</keyword>
<dbReference type="AlphaFoldDB" id="A0A1G9ZK34"/>
<reference evidence="1 2" key="1">
    <citation type="submission" date="2016-10" db="EMBL/GenBank/DDBJ databases">
        <authorList>
            <person name="de Groot N.N."/>
        </authorList>
    </citation>
    <scope>NUCLEOTIDE SEQUENCE [LARGE SCALE GENOMIC DNA]</scope>
    <source>
        <strain evidence="1 2">DSM 44149</strain>
    </source>
</reference>
<dbReference type="RefSeq" id="WP_162184851.1">
    <property type="nucleotide sequence ID" value="NZ_JOEF01000009.1"/>
</dbReference>
<gene>
    <name evidence="1" type="ORF">SAMN04489726_5539</name>
</gene>
<evidence type="ECO:0000313" key="2">
    <source>
        <dbReference type="Proteomes" id="UP000183376"/>
    </source>
</evidence>
<dbReference type="EMBL" id="LT629701">
    <property type="protein sequence ID" value="SDN21371.1"/>
    <property type="molecule type" value="Genomic_DNA"/>
</dbReference>
<evidence type="ECO:0000313" key="1">
    <source>
        <dbReference type="EMBL" id="SDN21371.1"/>
    </source>
</evidence>